<gene>
    <name evidence="5" type="ORF">M4V62_12985</name>
</gene>
<sequence>MSAIHFRQALVRSDGTGRTVYGVAVPYGQTVDIEEFGQAYKEQFAPGSFARSIRERGDKVKLCVNHESRKLPIGRATELRETADGLHAAFAVSATRDGDEALQLVRDGVVDSFSVGFRPVRDRRDGDVVVRVEASLWEVSLVSWPAYAGAGVTGVRTAHPALSVDIARRRLELLLRTW</sequence>
<dbReference type="InterPro" id="IPR054613">
    <property type="entry name" value="Peptidase_S78_dom"/>
</dbReference>
<dbReference type="GO" id="GO:0006508">
    <property type="term" value="P:proteolysis"/>
    <property type="evidence" value="ECO:0007669"/>
    <property type="project" value="UniProtKB-KW"/>
</dbReference>
<protein>
    <submittedName>
        <fullName evidence="5">HK97 family phage prohead protease</fullName>
    </submittedName>
</protein>
<evidence type="ECO:0000313" key="6">
    <source>
        <dbReference type="Proteomes" id="UP000829992"/>
    </source>
</evidence>
<dbReference type="Pfam" id="PF04586">
    <property type="entry name" value="Peptidase_S78"/>
    <property type="match status" value="1"/>
</dbReference>
<keyword evidence="2 5" id="KW-0645">Protease</keyword>
<keyword evidence="3" id="KW-0378">Hydrolase</keyword>
<dbReference type="Proteomes" id="UP000829992">
    <property type="component" value="Chromosome"/>
</dbReference>
<dbReference type="RefSeq" id="WP_249587421.1">
    <property type="nucleotide sequence ID" value="NZ_CP097289.1"/>
</dbReference>
<reference evidence="5 6" key="1">
    <citation type="submission" date="2022-05" db="EMBL/GenBank/DDBJ databases">
        <authorList>
            <person name="Zhou X."/>
            <person name="Li K."/>
            <person name="Man Y."/>
        </authorList>
    </citation>
    <scope>NUCLEOTIDE SEQUENCE [LARGE SCALE GENOMIC DNA]</scope>
    <source>
        <strain evidence="5 6">MS405</strain>
    </source>
</reference>
<evidence type="ECO:0000259" key="4">
    <source>
        <dbReference type="Pfam" id="PF04586"/>
    </source>
</evidence>
<name>A0ABY4PRB0_9ACTN</name>
<accession>A0ABY4PRB0</accession>
<dbReference type="EMBL" id="CP097289">
    <property type="protein sequence ID" value="UQT55942.1"/>
    <property type="molecule type" value="Genomic_DNA"/>
</dbReference>
<organism evidence="5 6">
    <name type="scientific">Streptomyces durmitorensis</name>
    <dbReference type="NCBI Taxonomy" id="319947"/>
    <lineage>
        <taxon>Bacteria</taxon>
        <taxon>Bacillati</taxon>
        <taxon>Actinomycetota</taxon>
        <taxon>Actinomycetes</taxon>
        <taxon>Kitasatosporales</taxon>
        <taxon>Streptomycetaceae</taxon>
        <taxon>Streptomyces</taxon>
    </lineage>
</organism>
<dbReference type="NCBIfam" id="TIGR01543">
    <property type="entry name" value="proheadase_HK97"/>
    <property type="match status" value="1"/>
</dbReference>
<proteinExistence type="predicted"/>
<evidence type="ECO:0000256" key="2">
    <source>
        <dbReference type="ARBA" id="ARBA00022670"/>
    </source>
</evidence>
<dbReference type="InterPro" id="IPR006433">
    <property type="entry name" value="Prohead_protease"/>
</dbReference>
<feature type="domain" description="Prohead serine protease" evidence="4">
    <location>
        <begin position="20"/>
        <end position="153"/>
    </location>
</feature>
<evidence type="ECO:0000313" key="5">
    <source>
        <dbReference type="EMBL" id="UQT55942.1"/>
    </source>
</evidence>
<keyword evidence="1" id="KW-1188">Viral release from host cell</keyword>
<evidence type="ECO:0000256" key="1">
    <source>
        <dbReference type="ARBA" id="ARBA00022612"/>
    </source>
</evidence>
<dbReference type="GO" id="GO:0008233">
    <property type="term" value="F:peptidase activity"/>
    <property type="evidence" value="ECO:0007669"/>
    <property type="project" value="UniProtKB-KW"/>
</dbReference>
<evidence type="ECO:0000256" key="3">
    <source>
        <dbReference type="ARBA" id="ARBA00022801"/>
    </source>
</evidence>
<keyword evidence="6" id="KW-1185">Reference proteome</keyword>